<proteinExistence type="inferred from homology"/>
<dbReference type="InterPro" id="IPR008949">
    <property type="entry name" value="Isoprenoid_synthase_dom_sf"/>
</dbReference>
<dbReference type="PROSITE" id="PS00444">
    <property type="entry name" value="POLYPRENYL_SYNTHASE_2"/>
    <property type="match status" value="1"/>
</dbReference>
<evidence type="ECO:0000256" key="7">
    <source>
        <dbReference type="RuleBase" id="RU004466"/>
    </source>
</evidence>
<keyword evidence="4" id="KW-0479">Metal-binding</keyword>
<dbReference type="Proteomes" id="UP001165427">
    <property type="component" value="Unassembled WGS sequence"/>
</dbReference>
<dbReference type="Pfam" id="PF00348">
    <property type="entry name" value="polyprenyl_synt"/>
    <property type="match status" value="1"/>
</dbReference>
<dbReference type="RefSeq" id="WP_246913347.1">
    <property type="nucleotide sequence ID" value="NZ_JALJRB010000027.1"/>
</dbReference>
<dbReference type="GO" id="GO:0016114">
    <property type="term" value="P:terpenoid biosynthetic process"/>
    <property type="evidence" value="ECO:0007669"/>
    <property type="project" value="UniProtKB-ARBA"/>
</dbReference>
<protein>
    <submittedName>
        <fullName evidence="8">Polyprenyl synthetase family protein</fullName>
    </submittedName>
</protein>
<evidence type="ECO:0000256" key="2">
    <source>
        <dbReference type="ARBA" id="ARBA00006706"/>
    </source>
</evidence>
<dbReference type="SFLD" id="SFLDS00005">
    <property type="entry name" value="Isoprenoid_Synthase_Type_I"/>
    <property type="match status" value="1"/>
</dbReference>
<dbReference type="FunFam" id="1.10.600.10:FF:000001">
    <property type="entry name" value="Geranylgeranyl diphosphate synthase"/>
    <property type="match status" value="1"/>
</dbReference>
<dbReference type="GO" id="GO:0005737">
    <property type="term" value="C:cytoplasm"/>
    <property type="evidence" value="ECO:0007669"/>
    <property type="project" value="UniProtKB-ARBA"/>
</dbReference>
<keyword evidence="9" id="KW-1185">Reference proteome</keyword>
<dbReference type="PANTHER" id="PTHR43281">
    <property type="entry name" value="FARNESYL DIPHOSPHATE SYNTHASE"/>
    <property type="match status" value="1"/>
</dbReference>
<dbReference type="InterPro" id="IPR000092">
    <property type="entry name" value="Polyprenyl_synt"/>
</dbReference>
<dbReference type="SFLD" id="SFLDG01017">
    <property type="entry name" value="Polyprenyl_Transferase_Like"/>
    <property type="match status" value="1"/>
</dbReference>
<reference evidence="8" key="1">
    <citation type="submission" date="2022-04" db="EMBL/GenBank/DDBJ databases">
        <title>Desulfatitalea alkaliphila sp. nov., a novel anaerobic sulfate-reducing bacterium isolated from terrestrial mud volcano, Taman Peninsula, Russia.</title>
        <authorList>
            <person name="Khomyakova M.A."/>
            <person name="Merkel A.Y."/>
            <person name="Slobodkin A.I."/>
        </authorList>
    </citation>
    <scope>NUCLEOTIDE SEQUENCE</scope>
    <source>
        <strain evidence="8">M08but</strain>
    </source>
</reference>
<gene>
    <name evidence="8" type="ORF">MRX98_18100</name>
</gene>
<evidence type="ECO:0000256" key="5">
    <source>
        <dbReference type="ARBA" id="ARBA00022842"/>
    </source>
</evidence>
<dbReference type="GO" id="GO:0046872">
    <property type="term" value="F:metal ion binding"/>
    <property type="evidence" value="ECO:0007669"/>
    <property type="project" value="UniProtKB-KW"/>
</dbReference>
<dbReference type="AlphaFoldDB" id="A0AA41R757"/>
<name>A0AA41R757_9BACT</name>
<evidence type="ECO:0000256" key="1">
    <source>
        <dbReference type="ARBA" id="ARBA00001946"/>
    </source>
</evidence>
<evidence type="ECO:0000313" key="8">
    <source>
        <dbReference type="EMBL" id="MCJ8502495.1"/>
    </source>
</evidence>
<dbReference type="InterPro" id="IPR033749">
    <property type="entry name" value="Polyprenyl_synt_CS"/>
</dbReference>
<keyword evidence="6" id="KW-0414">Isoprene biosynthesis</keyword>
<comment type="caution">
    <text evidence="8">The sequence shown here is derived from an EMBL/GenBank/DDBJ whole genome shotgun (WGS) entry which is preliminary data.</text>
</comment>
<dbReference type="Gene3D" id="1.10.600.10">
    <property type="entry name" value="Farnesyl Diphosphate Synthase"/>
    <property type="match status" value="1"/>
</dbReference>
<evidence type="ECO:0000256" key="3">
    <source>
        <dbReference type="ARBA" id="ARBA00022679"/>
    </source>
</evidence>
<evidence type="ECO:0000256" key="6">
    <source>
        <dbReference type="ARBA" id="ARBA00023229"/>
    </source>
</evidence>
<dbReference type="PANTHER" id="PTHR43281:SF1">
    <property type="entry name" value="FARNESYL DIPHOSPHATE SYNTHASE"/>
    <property type="match status" value="1"/>
</dbReference>
<dbReference type="PROSITE" id="PS00723">
    <property type="entry name" value="POLYPRENYL_SYNTHASE_1"/>
    <property type="match status" value="1"/>
</dbReference>
<keyword evidence="3 7" id="KW-0808">Transferase</keyword>
<comment type="cofactor">
    <cofactor evidence="1">
        <name>Mg(2+)</name>
        <dbReference type="ChEBI" id="CHEBI:18420"/>
    </cofactor>
</comment>
<dbReference type="NCBIfam" id="NF045485">
    <property type="entry name" value="FPPsyn"/>
    <property type="match status" value="1"/>
</dbReference>
<accession>A0AA41R757</accession>
<comment type="similarity">
    <text evidence="2 7">Belongs to the FPP/GGPP synthase family.</text>
</comment>
<dbReference type="InterPro" id="IPR053378">
    <property type="entry name" value="Prenyl_diphosphate_synthase"/>
</dbReference>
<dbReference type="EMBL" id="JALJRB010000027">
    <property type="protein sequence ID" value="MCJ8502495.1"/>
    <property type="molecule type" value="Genomic_DNA"/>
</dbReference>
<organism evidence="8 9">
    <name type="scientific">Desulfatitalea alkaliphila</name>
    <dbReference type="NCBI Taxonomy" id="2929485"/>
    <lineage>
        <taxon>Bacteria</taxon>
        <taxon>Pseudomonadati</taxon>
        <taxon>Thermodesulfobacteriota</taxon>
        <taxon>Desulfobacteria</taxon>
        <taxon>Desulfobacterales</taxon>
        <taxon>Desulfosarcinaceae</taxon>
        <taxon>Desulfatitalea</taxon>
    </lineage>
</organism>
<dbReference type="GO" id="GO:0004659">
    <property type="term" value="F:prenyltransferase activity"/>
    <property type="evidence" value="ECO:0007669"/>
    <property type="project" value="InterPro"/>
</dbReference>
<evidence type="ECO:0000313" key="9">
    <source>
        <dbReference type="Proteomes" id="UP001165427"/>
    </source>
</evidence>
<sequence length="312" mass="32845">MNKDGTTAVDTFSVPAFDLNDYLAVQRSKIDSALLTSIQRLCPSDHMQPAVMHAVTAGGKRLRPVLCLASCSAVGGNETQAMPAACALEMIHTYSLIHDDLPALDNDDLRRGQPTCHVRFGEATAILAGDALLTMAFEVMSEAALQADGQLLPAWTAVMAAISRAAGCRGMIEGQARDLAFEGVKIGRDDLAALHRLKTGALIQAATRSGALLGGGSAQQVTQLAEYADCIGLAFQVVDDLLNVKGDPAVMGKAVGSDQARQKNTYPALLGLSGAEAYARALVEQGLQALSIFDNKADPLRAIAGYIIDRDH</sequence>
<dbReference type="CDD" id="cd00685">
    <property type="entry name" value="Trans_IPPS_HT"/>
    <property type="match status" value="1"/>
</dbReference>
<evidence type="ECO:0000256" key="4">
    <source>
        <dbReference type="ARBA" id="ARBA00022723"/>
    </source>
</evidence>
<keyword evidence="5" id="KW-0460">Magnesium</keyword>
<dbReference type="SUPFAM" id="SSF48576">
    <property type="entry name" value="Terpenoid synthases"/>
    <property type="match status" value="1"/>
</dbReference>